<dbReference type="PIRSF" id="PIRSF004810">
    <property type="entry name" value="ChrA"/>
    <property type="match status" value="1"/>
</dbReference>
<evidence type="ECO:0000256" key="7">
    <source>
        <dbReference type="SAM" id="MobiDB-lite"/>
    </source>
</evidence>
<feature type="transmembrane region" description="Helical" evidence="8">
    <location>
        <begin position="77"/>
        <end position="100"/>
    </location>
</feature>
<dbReference type="InterPro" id="IPR014047">
    <property type="entry name" value="Chr_Tranpt_l_chain"/>
</dbReference>
<keyword evidence="6 8" id="KW-0472">Membrane</keyword>
<dbReference type="Proteomes" id="UP000279259">
    <property type="component" value="Unassembled WGS sequence"/>
</dbReference>
<dbReference type="InterPro" id="IPR003370">
    <property type="entry name" value="Chromate_transpt"/>
</dbReference>
<reference evidence="9 10" key="1">
    <citation type="submission" date="2018-11" db="EMBL/GenBank/DDBJ databases">
        <title>Genome sequence of Saitozyma podzolica DSM 27192.</title>
        <authorList>
            <person name="Aliyu H."/>
            <person name="Gorte O."/>
            <person name="Ochsenreither K."/>
        </authorList>
    </citation>
    <scope>NUCLEOTIDE SEQUENCE [LARGE SCALE GENOMIC DNA]</scope>
    <source>
        <strain evidence="9 10">DSM 27192</strain>
    </source>
</reference>
<dbReference type="PANTHER" id="PTHR33567">
    <property type="entry name" value="CHROMATE ION TRANSPORTER (EUROFUNG)"/>
    <property type="match status" value="1"/>
</dbReference>
<dbReference type="Pfam" id="PF02417">
    <property type="entry name" value="Chromate_transp"/>
    <property type="match status" value="2"/>
</dbReference>
<gene>
    <name evidence="9" type="ORF">EHS25_003899</name>
</gene>
<accession>A0A427Y3U8</accession>
<feature type="region of interest" description="Disordered" evidence="7">
    <location>
        <begin position="197"/>
        <end position="256"/>
    </location>
</feature>
<dbReference type="STRING" id="1890683.A0A427Y3U8"/>
<dbReference type="EMBL" id="RSCD01000019">
    <property type="protein sequence ID" value="RSH85758.1"/>
    <property type="molecule type" value="Genomic_DNA"/>
</dbReference>
<comment type="similarity">
    <text evidence="2">Belongs to the chromate ion transporter (CHR) (TC 2.A.51) family.</text>
</comment>
<feature type="transmembrane region" description="Helical" evidence="8">
    <location>
        <begin position="140"/>
        <end position="157"/>
    </location>
</feature>
<feature type="transmembrane region" description="Helical" evidence="8">
    <location>
        <begin position="304"/>
        <end position="326"/>
    </location>
</feature>
<feature type="transmembrane region" description="Helical" evidence="8">
    <location>
        <begin position="112"/>
        <end position="133"/>
    </location>
</feature>
<feature type="transmembrane region" description="Helical" evidence="8">
    <location>
        <begin position="476"/>
        <end position="493"/>
    </location>
</feature>
<evidence type="ECO:0000256" key="1">
    <source>
        <dbReference type="ARBA" id="ARBA00004651"/>
    </source>
</evidence>
<proteinExistence type="inferred from homology"/>
<dbReference type="AlphaFoldDB" id="A0A427Y3U8"/>
<sequence>MTRRQAIIDIVHRYWDLGFVSFGGPGVHVIILRKRFVDSVKWLDSKTFIDLFALGNALPGPGSTQLAFSIAVVKHGVWAGLLAFLLWSLPGAIGMAGLAVGISRIPDTLPSIVLALLTGLNAAAVGLIALAAFQLANAAGTDGITIIWLWLSASFGICYHAPWMYPTLIVAGGLSTLVWDFRRQWIIQPLRRTLGRSHRQRQGAPSAGDRGGEVEGEGEQVEMRDMPTTTSGTPAPVASVNSNAPPESPSEDKDKPDPLKVVSVRVAIALLIGFVLLLTIPLATRAGLHNAGKDVPRALDFFCNMIIAGTIIFGGGPVVIPLLRDYVVVEGWVSSRDFLLVFAILQAFPGPNFNFAVALGVLALPWSQGLGAVLGYIGSFSPGIILKLALLPLYSSWRDKALARSVIRGLNAAASGLVFTAVWQLFLVGYIYQSAAGAGSGSGGSQTLSGPLTADPFWAVVASGSFLATKSFKSPPWLSIIGGGLGGLAWFGVRSS</sequence>
<evidence type="ECO:0000313" key="9">
    <source>
        <dbReference type="EMBL" id="RSH85758.1"/>
    </source>
</evidence>
<feature type="transmembrane region" description="Helical" evidence="8">
    <location>
        <begin position="410"/>
        <end position="432"/>
    </location>
</feature>
<feature type="compositionally biased region" description="Polar residues" evidence="7">
    <location>
        <begin position="227"/>
        <end position="245"/>
    </location>
</feature>
<evidence type="ECO:0000256" key="8">
    <source>
        <dbReference type="SAM" id="Phobius"/>
    </source>
</evidence>
<evidence type="ECO:0000256" key="4">
    <source>
        <dbReference type="ARBA" id="ARBA00022692"/>
    </source>
</evidence>
<keyword evidence="3" id="KW-1003">Cell membrane</keyword>
<protein>
    <recommendedName>
        <fullName evidence="11">Chromate transporter</fullName>
    </recommendedName>
</protein>
<comment type="caution">
    <text evidence="9">The sequence shown here is derived from an EMBL/GenBank/DDBJ whole genome shotgun (WGS) entry which is preliminary data.</text>
</comment>
<keyword evidence="4 8" id="KW-0812">Transmembrane</keyword>
<feature type="transmembrane region" description="Helical" evidence="8">
    <location>
        <begin position="262"/>
        <end position="284"/>
    </location>
</feature>
<dbReference type="PANTHER" id="PTHR33567:SF3">
    <property type="entry name" value="CHROMATE ION TRANSPORTER (EUROFUNG)"/>
    <property type="match status" value="1"/>
</dbReference>
<keyword evidence="10" id="KW-1185">Reference proteome</keyword>
<name>A0A427Y3U8_9TREE</name>
<feature type="transmembrane region" description="Helical" evidence="8">
    <location>
        <begin position="370"/>
        <end position="390"/>
    </location>
</feature>
<evidence type="ECO:0000313" key="10">
    <source>
        <dbReference type="Proteomes" id="UP000279259"/>
    </source>
</evidence>
<dbReference type="GO" id="GO:0015109">
    <property type="term" value="F:chromate transmembrane transporter activity"/>
    <property type="evidence" value="ECO:0007669"/>
    <property type="project" value="InterPro"/>
</dbReference>
<organism evidence="9 10">
    <name type="scientific">Saitozyma podzolica</name>
    <dbReference type="NCBI Taxonomy" id="1890683"/>
    <lineage>
        <taxon>Eukaryota</taxon>
        <taxon>Fungi</taxon>
        <taxon>Dikarya</taxon>
        <taxon>Basidiomycota</taxon>
        <taxon>Agaricomycotina</taxon>
        <taxon>Tremellomycetes</taxon>
        <taxon>Tremellales</taxon>
        <taxon>Trimorphomycetaceae</taxon>
        <taxon>Saitozyma</taxon>
    </lineage>
</organism>
<evidence type="ECO:0000256" key="5">
    <source>
        <dbReference type="ARBA" id="ARBA00022989"/>
    </source>
</evidence>
<keyword evidence="5 8" id="KW-1133">Transmembrane helix</keyword>
<feature type="transmembrane region" description="Helical" evidence="8">
    <location>
        <begin position="338"/>
        <end position="364"/>
    </location>
</feature>
<comment type="subcellular location">
    <subcellularLocation>
        <location evidence="1">Cell membrane</location>
        <topology evidence="1">Multi-pass membrane protein</topology>
    </subcellularLocation>
</comment>
<evidence type="ECO:0000256" key="3">
    <source>
        <dbReference type="ARBA" id="ARBA00022475"/>
    </source>
</evidence>
<evidence type="ECO:0000256" key="2">
    <source>
        <dbReference type="ARBA" id="ARBA00005262"/>
    </source>
</evidence>
<dbReference type="OrthoDB" id="2160638at2759"/>
<dbReference type="GO" id="GO:0005886">
    <property type="term" value="C:plasma membrane"/>
    <property type="evidence" value="ECO:0007669"/>
    <property type="project" value="UniProtKB-SubCell"/>
</dbReference>
<evidence type="ECO:0000256" key="6">
    <source>
        <dbReference type="ARBA" id="ARBA00023136"/>
    </source>
</evidence>
<evidence type="ECO:0008006" key="11">
    <source>
        <dbReference type="Google" id="ProtNLM"/>
    </source>
</evidence>